<dbReference type="EMBL" id="MJMG01000001">
    <property type="protein sequence ID" value="OEY87148.1"/>
    <property type="molecule type" value="Genomic_DNA"/>
</dbReference>
<comment type="caution">
    <text evidence="1">The sequence shown here is derived from an EMBL/GenBank/DDBJ whole genome shotgun (WGS) entry which is preliminary data.</text>
</comment>
<name>A0A1E7QKZ6_WOLPI</name>
<protein>
    <submittedName>
        <fullName evidence="1">Uncharacterized protein</fullName>
    </submittedName>
</protein>
<proteinExistence type="predicted"/>
<gene>
    <name evidence="1" type="ORF">BIY23_01565</name>
</gene>
<sequence length="94" mass="11236">MSILSTFNQDRMIKIYNSYISIQEREKLFNSLRKIKDEHMQPISKSEYLWDQEVELGYYRRKGKADGIIRKYKPLLEEIKNNTFLDKGIVVCSV</sequence>
<evidence type="ECO:0000313" key="1">
    <source>
        <dbReference type="EMBL" id="OEY87148.1"/>
    </source>
</evidence>
<keyword evidence="2" id="KW-1185">Reference proteome</keyword>
<dbReference type="Proteomes" id="UP000175679">
    <property type="component" value="Unassembled WGS sequence"/>
</dbReference>
<dbReference type="RefSeq" id="WP_070064798.1">
    <property type="nucleotide sequence ID" value="NZ_MJMG01000001.1"/>
</dbReference>
<organism evidence="1 2">
    <name type="scientific">Wolbachia pipientis</name>
    <dbReference type="NCBI Taxonomy" id="955"/>
    <lineage>
        <taxon>Bacteria</taxon>
        <taxon>Pseudomonadati</taxon>
        <taxon>Pseudomonadota</taxon>
        <taxon>Alphaproteobacteria</taxon>
        <taxon>Rickettsiales</taxon>
        <taxon>Anaplasmataceae</taxon>
        <taxon>Wolbachieae</taxon>
        <taxon>Wolbachia</taxon>
    </lineage>
</organism>
<evidence type="ECO:0000313" key="2">
    <source>
        <dbReference type="Proteomes" id="UP000175679"/>
    </source>
</evidence>
<reference evidence="1 2" key="1">
    <citation type="submission" date="2016-09" db="EMBL/GenBank/DDBJ databases">
        <title>Genomic evidence for plant-parasitic nematodes as the earliest Wolbachia hosts.</title>
        <authorList>
            <person name="Brown A.M."/>
            <person name="Wasala S.K."/>
            <person name="Howe D.K."/>
            <person name="Peetz A.B."/>
            <person name="Zasada I.A."/>
            <person name="Denver D.R."/>
        </authorList>
    </citation>
    <scope>NUCLEOTIDE SEQUENCE [LARGE SCALE GENOMIC DNA]</scope>
    <source>
        <strain evidence="2">wPpe</strain>
    </source>
</reference>
<accession>A0A1E7QKZ6</accession>
<dbReference type="AlphaFoldDB" id="A0A1E7QKZ6"/>